<dbReference type="RefSeq" id="XP_048331403.2">
    <property type="nucleotide sequence ID" value="XM_048475446.2"/>
</dbReference>
<evidence type="ECO:0000313" key="6">
    <source>
        <dbReference type="Proteomes" id="UP001652623"/>
    </source>
</evidence>
<dbReference type="InterPro" id="IPR038324">
    <property type="entry name" value="Rpb4/RPC9_sf"/>
</dbReference>
<feature type="compositionally biased region" description="Polar residues" evidence="4">
    <location>
        <begin position="52"/>
        <end position="66"/>
    </location>
</feature>
<feature type="compositionally biased region" description="Low complexity" evidence="4">
    <location>
        <begin position="10"/>
        <end position="26"/>
    </location>
</feature>
<dbReference type="GO" id="GO:0000166">
    <property type="term" value="F:nucleotide binding"/>
    <property type="evidence" value="ECO:0007669"/>
    <property type="project" value="InterPro"/>
</dbReference>
<protein>
    <submittedName>
        <fullName evidence="7 8">DNA-directed RNA polymerases IV and V subunit 4 isoform X1</fullName>
    </submittedName>
</protein>
<accession>A0A6P3ZND9</accession>
<dbReference type="Gene3D" id="1.20.1250.40">
    <property type="match status" value="1"/>
</dbReference>
<reference evidence="6 7" key="1">
    <citation type="submission" date="2025-05" db="UniProtKB">
        <authorList>
            <consortium name="RefSeq"/>
        </authorList>
    </citation>
    <scope>NUCLEOTIDE SEQUENCE [LARGE SCALE GENOMIC DNA]</scope>
    <source>
        <tissue evidence="7 8">Seedling</tissue>
    </source>
</reference>
<dbReference type="InterPro" id="IPR006590">
    <property type="entry name" value="RNA_pol_Rpb4/RPC9_core"/>
</dbReference>
<dbReference type="InterPro" id="IPR010997">
    <property type="entry name" value="HRDC-like_sf"/>
</dbReference>
<dbReference type="GO" id="GO:0006352">
    <property type="term" value="P:DNA-templated transcription initiation"/>
    <property type="evidence" value="ECO:0007669"/>
    <property type="project" value="InterPro"/>
</dbReference>
<evidence type="ECO:0000313" key="7">
    <source>
        <dbReference type="RefSeq" id="XP_015880457.2"/>
    </source>
</evidence>
<evidence type="ECO:0000313" key="9">
    <source>
        <dbReference type="RefSeq" id="XP_015880473.2"/>
    </source>
</evidence>
<evidence type="ECO:0000256" key="3">
    <source>
        <dbReference type="ARBA" id="ARBA00025724"/>
    </source>
</evidence>
<feature type="region of interest" description="Disordered" evidence="4">
    <location>
        <begin position="1"/>
        <end position="88"/>
    </location>
</feature>
<gene>
    <name evidence="7 8 9 10 11 12" type="primary">LOC107416483</name>
</gene>
<organism evidence="6 8">
    <name type="scientific">Ziziphus jujuba</name>
    <name type="common">Chinese jujube</name>
    <name type="synonym">Ziziphus sativa</name>
    <dbReference type="NCBI Taxonomy" id="326968"/>
    <lineage>
        <taxon>Eukaryota</taxon>
        <taxon>Viridiplantae</taxon>
        <taxon>Streptophyta</taxon>
        <taxon>Embryophyta</taxon>
        <taxon>Tracheophyta</taxon>
        <taxon>Spermatophyta</taxon>
        <taxon>Magnoliopsida</taxon>
        <taxon>eudicotyledons</taxon>
        <taxon>Gunneridae</taxon>
        <taxon>Pentapetalae</taxon>
        <taxon>rosids</taxon>
        <taxon>fabids</taxon>
        <taxon>Rosales</taxon>
        <taxon>Rhamnaceae</taxon>
        <taxon>Paliureae</taxon>
        <taxon>Ziziphus</taxon>
    </lineage>
</organism>
<feature type="domain" description="RNA polymerase Rpb4/RPC9 core" evidence="5">
    <location>
        <begin position="97"/>
        <end position="216"/>
    </location>
</feature>
<evidence type="ECO:0000256" key="1">
    <source>
        <dbReference type="ARBA" id="ARBA00004123"/>
    </source>
</evidence>
<dbReference type="GeneID" id="107416483"/>
<keyword evidence="2" id="KW-0539">Nucleus</keyword>
<keyword evidence="6" id="KW-1185">Reference proteome</keyword>
<evidence type="ECO:0000259" key="5">
    <source>
        <dbReference type="SMART" id="SM00657"/>
    </source>
</evidence>
<dbReference type="AlphaFoldDB" id="A0A6P3ZND9"/>
<evidence type="ECO:0000256" key="2">
    <source>
        <dbReference type="ARBA" id="ARBA00023242"/>
    </source>
</evidence>
<comment type="subcellular location">
    <subcellularLocation>
        <location evidence="1">Nucleus</location>
    </subcellularLocation>
</comment>
<evidence type="ECO:0000313" key="10">
    <source>
        <dbReference type="RefSeq" id="XP_048331394.2"/>
    </source>
</evidence>
<dbReference type="SUPFAM" id="SSF47819">
    <property type="entry name" value="HRDC-like"/>
    <property type="match status" value="1"/>
</dbReference>
<name>A0A6P3ZND9_ZIZJJ</name>
<dbReference type="RefSeq" id="XP_015880457.2">
    <property type="nucleotide sequence ID" value="XM_016024971.4"/>
</dbReference>
<proteinExistence type="inferred from homology"/>
<dbReference type="SMART" id="SM00657">
    <property type="entry name" value="RPOL4c"/>
    <property type="match status" value="1"/>
</dbReference>
<dbReference type="GO" id="GO:0005634">
    <property type="term" value="C:nucleus"/>
    <property type="evidence" value="ECO:0007669"/>
    <property type="project" value="UniProtKB-SubCell"/>
</dbReference>
<dbReference type="GO" id="GO:0000428">
    <property type="term" value="C:DNA-directed RNA polymerase complex"/>
    <property type="evidence" value="ECO:0007669"/>
    <property type="project" value="UniProtKB-KW"/>
</dbReference>
<feature type="compositionally biased region" description="Basic and acidic residues" evidence="4">
    <location>
        <begin position="28"/>
        <end position="38"/>
    </location>
</feature>
<dbReference type="InterPro" id="IPR045222">
    <property type="entry name" value="Rpb4-like"/>
</dbReference>
<dbReference type="Pfam" id="PF03874">
    <property type="entry name" value="RNA_pol_Rpb4"/>
    <property type="match status" value="1"/>
</dbReference>
<sequence>MAEKGGKGFSLPPKGGKSSIKSSPLKEASIKGKDDSSTKKKGRKVQFDSEAVNFSSKSGGKDSPTTFPKGKGDKGASGGKGSVSKVPQPLELRIEQELPKNAKCLMACEAAEILEGIQDRMTTLSKDPSIKIPVSFDKGLQYAKRGSHYTNTQSVRRSLETLTKYSVMDGEICVIANVCPDNVDEAFALIPSLKAKRSIVSDPLNDVLIDLAMVKK</sequence>
<evidence type="ECO:0000256" key="4">
    <source>
        <dbReference type="SAM" id="MobiDB-lite"/>
    </source>
</evidence>
<keyword evidence="7 8" id="KW-0804">Transcription</keyword>
<dbReference type="RefSeq" id="XP_048331394.2">
    <property type="nucleotide sequence ID" value="XM_048475437.2"/>
</dbReference>
<comment type="similarity">
    <text evidence="3">Belongs to the eukaryotic RPB4 RNA polymerase subunit family.</text>
</comment>
<evidence type="ECO:0000313" key="8">
    <source>
        <dbReference type="RefSeq" id="XP_015880466.2"/>
    </source>
</evidence>
<dbReference type="InterPro" id="IPR005574">
    <property type="entry name" value="Rpb4/RPC9"/>
</dbReference>
<dbReference type="Proteomes" id="UP001652623">
    <property type="component" value="Chromosome 1"/>
</dbReference>
<dbReference type="RefSeq" id="XP_048331412.2">
    <property type="nucleotide sequence ID" value="XM_048475455.2"/>
</dbReference>
<dbReference type="RefSeq" id="XP_015880466.2">
    <property type="nucleotide sequence ID" value="XM_016024980.4"/>
</dbReference>
<dbReference type="PANTHER" id="PTHR21297">
    <property type="entry name" value="DNA-DIRECTED RNA POLYMERASE II"/>
    <property type="match status" value="1"/>
</dbReference>
<keyword evidence="7 8" id="KW-0240">DNA-directed RNA polymerase</keyword>
<dbReference type="RefSeq" id="XP_015880473.2">
    <property type="nucleotide sequence ID" value="XM_016024987.4"/>
</dbReference>
<dbReference type="KEGG" id="zju:107416483"/>
<evidence type="ECO:0000313" key="12">
    <source>
        <dbReference type="RefSeq" id="XP_048331412.2"/>
    </source>
</evidence>
<evidence type="ECO:0000313" key="11">
    <source>
        <dbReference type="RefSeq" id="XP_048331403.2"/>
    </source>
</evidence>